<dbReference type="SUPFAM" id="SSF53335">
    <property type="entry name" value="S-adenosyl-L-methionine-dependent methyltransferases"/>
    <property type="match status" value="1"/>
</dbReference>
<organism evidence="3 4">
    <name type="scientific">Spiroplasma clarkii</name>
    <dbReference type="NCBI Taxonomy" id="2139"/>
    <lineage>
        <taxon>Bacteria</taxon>
        <taxon>Bacillati</taxon>
        <taxon>Mycoplasmatota</taxon>
        <taxon>Mollicutes</taxon>
        <taxon>Entomoplasmatales</taxon>
        <taxon>Spiroplasmataceae</taxon>
        <taxon>Spiroplasma</taxon>
    </lineage>
</organism>
<dbReference type="InterPro" id="IPR050210">
    <property type="entry name" value="tRNA_Adenine-N(6)_MTase"/>
</dbReference>
<reference evidence="3 4" key="1">
    <citation type="submission" date="2017-11" db="EMBL/GenBank/DDBJ databases">
        <title>Complete genome sequence of Spiroplasma clarkii CN-5 (DSM 19994).</title>
        <authorList>
            <person name="Tsai Y.-M."/>
            <person name="Chang A."/>
            <person name="Lo W.-S."/>
            <person name="Kuo C.-H."/>
        </authorList>
    </citation>
    <scope>NUCLEOTIDE SEQUENCE [LARGE SCALE GENOMIC DNA]</scope>
    <source>
        <strain evidence="3 4">CN-5</strain>
    </source>
</reference>
<evidence type="ECO:0000259" key="2">
    <source>
        <dbReference type="Pfam" id="PF05175"/>
    </source>
</evidence>
<protein>
    <submittedName>
        <fullName evidence="3">Methyltransferase</fullName>
    </submittedName>
</protein>
<dbReference type="GO" id="GO:0008757">
    <property type="term" value="F:S-adenosylmethionine-dependent methyltransferase activity"/>
    <property type="evidence" value="ECO:0007669"/>
    <property type="project" value="UniProtKB-ARBA"/>
</dbReference>
<dbReference type="CDD" id="cd02440">
    <property type="entry name" value="AdoMet_MTases"/>
    <property type="match status" value="1"/>
</dbReference>
<dbReference type="InterPro" id="IPR007848">
    <property type="entry name" value="Small_mtfrase_dom"/>
</dbReference>
<evidence type="ECO:0000256" key="1">
    <source>
        <dbReference type="SAM" id="Coils"/>
    </source>
</evidence>
<keyword evidence="3" id="KW-0808">Transferase</keyword>
<dbReference type="GO" id="GO:0032259">
    <property type="term" value="P:methylation"/>
    <property type="evidence" value="ECO:0007669"/>
    <property type="project" value="UniProtKB-KW"/>
</dbReference>
<evidence type="ECO:0000313" key="3">
    <source>
        <dbReference type="EMBL" id="ATX70348.1"/>
    </source>
</evidence>
<proteinExistence type="predicted"/>
<dbReference type="Gene3D" id="3.40.50.150">
    <property type="entry name" value="Vaccinia Virus protein VP39"/>
    <property type="match status" value="1"/>
</dbReference>
<gene>
    <name evidence="3" type="primary">yabB</name>
    <name evidence="3" type="ORF">SCLAR_v1c00110</name>
</gene>
<dbReference type="GO" id="GO:0008170">
    <property type="term" value="F:N-methyltransferase activity"/>
    <property type="evidence" value="ECO:0007669"/>
    <property type="project" value="UniProtKB-ARBA"/>
</dbReference>
<dbReference type="RefSeq" id="WP_100253911.1">
    <property type="nucleotide sequence ID" value="NZ_CP024870.1"/>
</dbReference>
<name>A0A2K8KF82_9MOLU</name>
<dbReference type="Proteomes" id="UP000231179">
    <property type="component" value="Chromosome"/>
</dbReference>
<sequence length="241" mass="27414">MKVVNNVLNYKNLKILQETEMFSFSLDSILLARFYTPKKSDKLICDFGTNNGIIPLILSCYTNDDSKIIGVEINTEAAALAKENLELNKLTNKVEIVNEDIKEFIKNKNNFFDVVYSNPPFFKVNEEPNLNSNPKLSTARHELTITLDQLVYAAKVGLKNGGRFLLIHLAERLDEIIFVLKKHNFAVKRIEVIYSKADQDAKKVLIEAINDGNQGLKFLKPLIIHNPDGTYTPEAEELFHD</sequence>
<keyword evidence="4" id="KW-1185">Reference proteome</keyword>
<dbReference type="Pfam" id="PF05175">
    <property type="entry name" value="MTS"/>
    <property type="match status" value="1"/>
</dbReference>
<dbReference type="PROSITE" id="PS00092">
    <property type="entry name" value="N6_MTASE"/>
    <property type="match status" value="1"/>
</dbReference>
<dbReference type="PANTHER" id="PTHR47739">
    <property type="entry name" value="TRNA1(VAL) (ADENINE(37)-N6)-METHYLTRANSFERASE"/>
    <property type="match status" value="1"/>
</dbReference>
<dbReference type="InterPro" id="IPR002052">
    <property type="entry name" value="DNA_methylase_N6_adenine_CS"/>
</dbReference>
<dbReference type="InterPro" id="IPR029063">
    <property type="entry name" value="SAM-dependent_MTases_sf"/>
</dbReference>
<evidence type="ECO:0000313" key="4">
    <source>
        <dbReference type="Proteomes" id="UP000231179"/>
    </source>
</evidence>
<keyword evidence="3" id="KW-0489">Methyltransferase</keyword>
<feature type="domain" description="Methyltransferase small" evidence="2">
    <location>
        <begin position="29"/>
        <end position="126"/>
    </location>
</feature>
<dbReference type="AlphaFoldDB" id="A0A2K8KF82"/>
<dbReference type="GO" id="GO:0003676">
    <property type="term" value="F:nucleic acid binding"/>
    <property type="evidence" value="ECO:0007669"/>
    <property type="project" value="InterPro"/>
</dbReference>
<feature type="coiled-coil region" evidence="1">
    <location>
        <begin position="73"/>
        <end position="107"/>
    </location>
</feature>
<keyword evidence="1" id="KW-0175">Coiled coil</keyword>
<accession>A0A2K8KF82</accession>
<dbReference type="EMBL" id="CP024870">
    <property type="protein sequence ID" value="ATX70348.1"/>
    <property type="molecule type" value="Genomic_DNA"/>
</dbReference>
<dbReference type="PANTHER" id="PTHR47739:SF1">
    <property type="entry name" value="TRNA1(VAL) (ADENINE(37)-N6)-METHYLTRANSFERASE"/>
    <property type="match status" value="1"/>
</dbReference>